<dbReference type="EMBL" id="JACHVA010000126">
    <property type="protein sequence ID" value="MBC2603410.1"/>
    <property type="molecule type" value="Genomic_DNA"/>
</dbReference>
<sequence length="272" mass="30234">MSNESSHKLHPDDLVLSQARLGLHLLEDGERFPCFLVLPGGGYEDVVHSEGPPVAAWLNSIGISAVVLDYTVSRGNRNQTIYPAPQQQALYTLRWLRQQAENLNLDESKIGVIGFSAGGHLAACTANGFDREDWLLDPDQTLQTIPARPDACILAYAVLNTQGPFAHRGSMHNLLGNGFANSSISEELNWPERIHSKAPDTFIWHTQEDATVPVENAYRMALRLQEKGIPHEAHVFPKGSHGLGICSLDFRRQGAVEQWRALAERWLREIGF</sequence>
<evidence type="ECO:0000313" key="4">
    <source>
        <dbReference type="Proteomes" id="UP000525652"/>
    </source>
</evidence>
<evidence type="ECO:0000313" key="3">
    <source>
        <dbReference type="EMBL" id="MBC2603410.1"/>
    </source>
</evidence>
<dbReference type="Gene3D" id="3.40.50.1820">
    <property type="entry name" value="alpha/beta hydrolase"/>
    <property type="match status" value="1"/>
</dbReference>
<feature type="domain" description="BD-FAE-like" evidence="2">
    <location>
        <begin position="31"/>
        <end position="221"/>
    </location>
</feature>
<dbReference type="Pfam" id="PF20434">
    <property type="entry name" value="BD-FAE"/>
    <property type="match status" value="1"/>
</dbReference>
<reference evidence="3 4" key="1">
    <citation type="submission" date="2020-07" db="EMBL/GenBank/DDBJ databases">
        <authorList>
            <person name="Feng X."/>
        </authorList>
    </citation>
    <scope>NUCLEOTIDE SEQUENCE [LARGE SCALE GENOMIC DNA]</scope>
    <source>
        <strain evidence="3 4">JCM14086</strain>
    </source>
</reference>
<comment type="caution">
    <text evidence="3">The sequence shown here is derived from an EMBL/GenBank/DDBJ whole genome shotgun (WGS) entry which is preliminary data.</text>
</comment>
<dbReference type="AlphaFoldDB" id="A0A7X1E590"/>
<dbReference type="GO" id="GO:0016787">
    <property type="term" value="F:hydrolase activity"/>
    <property type="evidence" value="ECO:0007669"/>
    <property type="project" value="UniProtKB-KW"/>
</dbReference>
<dbReference type="InterPro" id="IPR050300">
    <property type="entry name" value="GDXG_lipolytic_enzyme"/>
</dbReference>
<dbReference type="SUPFAM" id="SSF53474">
    <property type="entry name" value="alpha/beta-Hydrolases"/>
    <property type="match status" value="1"/>
</dbReference>
<protein>
    <submittedName>
        <fullName evidence="3">Alpha/beta hydrolase</fullName>
    </submittedName>
</protein>
<name>A0A7X1E590_9BACT</name>
<dbReference type="PANTHER" id="PTHR48081">
    <property type="entry name" value="AB HYDROLASE SUPERFAMILY PROTEIN C4A8.06C"/>
    <property type="match status" value="1"/>
</dbReference>
<keyword evidence="1 3" id="KW-0378">Hydrolase</keyword>
<gene>
    <name evidence="3" type="ORF">H5P30_16625</name>
</gene>
<dbReference type="RefSeq" id="WP_185694037.1">
    <property type="nucleotide sequence ID" value="NZ_JACHVA010000126.1"/>
</dbReference>
<dbReference type="Proteomes" id="UP000525652">
    <property type="component" value="Unassembled WGS sequence"/>
</dbReference>
<accession>A0A7X1E590</accession>
<evidence type="ECO:0000256" key="1">
    <source>
        <dbReference type="ARBA" id="ARBA00022801"/>
    </source>
</evidence>
<dbReference type="InterPro" id="IPR049492">
    <property type="entry name" value="BD-FAE-like_dom"/>
</dbReference>
<organism evidence="3 4">
    <name type="scientific">Puniceicoccus vermicola</name>
    <dbReference type="NCBI Taxonomy" id="388746"/>
    <lineage>
        <taxon>Bacteria</taxon>
        <taxon>Pseudomonadati</taxon>
        <taxon>Verrucomicrobiota</taxon>
        <taxon>Opitutia</taxon>
        <taxon>Puniceicoccales</taxon>
        <taxon>Puniceicoccaceae</taxon>
        <taxon>Puniceicoccus</taxon>
    </lineage>
</organism>
<dbReference type="InterPro" id="IPR029058">
    <property type="entry name" value="AB_hydrolase_fold"/>
</dbReference>
<dbReference type="PANTHER" id="PTHR48081:SF6">
    <property type="entry name" value="PEPTIDASE S9 PROLYL OLIGOPEPTIDASE CATALYTIC DOMAIN-CONTAINING PROTEIN"/>
    <property type="match status" value="1"/>
</dbReference>
<keyword evidence="4" id="KW-1185">Reference proteome</keyword>
<proteinExistence type="predicted"/>
<evidence type="ECO:0000259" key="2">
    <source>
        <dbReference type="Pfam" id="PF20434"/>
    </source>
</evidence>